<reference evidence="1" key="1">
    <citation type="submission" date="2022-07" db="EMBL/GenBank/DDBJ databases">
        <title>Phylogenomic reconstructions and comparative analyses of Kickxellomycotina fungi.</title>
        <authorList>
            <person name="Reynolds N.K."/>
            <person name="Stajich J.E."/>
            <person name="Barry K."/>
            <person name="Grigoriev I.V."/>
            <person name="Crous P."/>
            <person name="Smith M.E."/>
        </authorList>
    </citation>
    <scope>NUCLEOTIDE SEQUENCE</scope>
    <source>
        <strain evidence="1">BCRC 34191</strain>
    </source>
</reference>
<feature type="non-terminal residue" evidence="1">
    <location>
        <position position="164"/>
    </location>
</feature>
<feature type="non-terminal residue" evidence="1">
    <location>
        <position position="1"/>
    </location>
</feature>
<accession>A0ACC1JWP4</accession>
<sequence>TSEQPSRLTTFASAGHNATLSRCAGRFRTRVLGSAGAREARTAPTRVPSRATRARAHPALRWRRSSRASAGECRTSPGAALTLIQPARLAPAGLSVARCWGAGSIRARSHATPGCVRRARAKSSRRATAAATRAMCAAERAGPRPTAARSRAMRRWDVATTAAN</sequence>
<dbReference type="EMBL" id="JANBUK010003153">
    <property type="protein sequence ID" value="KAJ2768725.1"/>
    <property type="molecule type" value="Genomic_DNA"/>
</dbReference>
<organism evidence="1 2">
    <name type="scientific">Coemansia linderi</name>
    <dbReference type="NCBI Taxonomy" id="2663919"/>
    <lineage>
        <taxon>Eukaryota</taxon>
        <taxon>Fungi</taxon>
        <taxon>Fungi incertae sedis</taxon>
        <taxon>Zoopagomycota</taxon>
        <taxon>Kickxellomycotina</taxon>
        <taxon>Kickxellomycetes</taxon>
        <taxon>Kickxellales</taxon>
        <taxon>Kickxellaceae</taxon>
        <taxon>Coemansia</taxon>
    </lineage>
</organism>
<name>A0ACC1JWP4_9FUNG</name>
<evidence type="ECO:0000313" key="1">
    <source>
        <dbReference type="EMBL" id="KAJ2768725.1"/>
    </source>
</evidence>
<evidence type="ECO:0000313" key="2">
    <source>
        <dbReference type="Proteomes" id="UP001140066"/>
    </source>
</evidence>
<keyword evidence="2" id="KW-1185">Reference proteome</keyword>
<protein>
    <submittedName>
        <fullName evidence="1">Uncharacterized protein</fullName>
    </submittedName>
</protein>
<dbReference type="Proteomes" id="UP001140066">
    <property type="component" value="Unassembled WGS sequence"/>
</dbReference>
<comment type="caution">
    <text evidence="1">The sequence shown here is derived from an EMBL/GenBank/DDBJ whole genome shotgun (WGS) entry which is preliminary data.</text>
</comment>
<proteinExistence type="predicted"/>
<gene>
    <name evidence="1" type="ORF">GGI18_005534</name>
</gene>